<dbReference type="Proteomes" id="UP000054844">
    <property type="component" value="Unassembled WGS sequence"/>
</dbReference>
<dbReference type="EMBL" id="UGVN01000002">
    <property type="protein sequence ID" value="SUE95367.1"/>
    <property type="molecule type" value="Genomic_DNA"/>
</dbReference>
<dbReference type="Pfam" id="PF13730">
    <property type="entry name" value="HTH_36"/>
    <property type="match status" value="1"/>
</dbReference>
<dbReference type="RefSeq" id="WP_019463339.1">
    <property type="nucleotide sequence ID" value="NZ_AP031463.1"/>
</dbReference>
<organism evidence="2 4">
    <name type="scientific">Roseomonas mucosa</name>
    <dbReference type="NCBI Taxonomy" id="207340"/>
    <lineage>
        <taxon>Bacteria</taxon>
        <taxon>Pseudomonadati</taxon>
        <taxon>Pseudomonadota</taxon>
        <taxon>Alphaproteobacteria</taxon>
        <taxon>Acetobacterales</taxon>
        <taxon>Roseomonadaceae</taxon>
        <taxon>Roseomonas</taxon>
    </lineage>
</organism>
<dbReference type="SUPFAM" id="SSF46785">
    <property type="entry name" value="Winged helix' DNA-binding domain"/>
    <property type="match status" value="1"/>
</dbReference>
<keyword evidence="4" id="KW-1185">Reference proteome</keyword>
<feature type="compositionally biased region" description="Basic and acidic residues" evidence="1">
    <location>
        <begin position="151"/>
        <end position="164"/>
    </location>
</feature>
<dbReference type="OrthoDB" id="7862895at2"/>
<evidence type="ECO:0000313" key="3">
    <source>
        <dbReference type="EMBL" id="SUE95367.1"/>
    </source>
</evidence>
<reference evidence="2 4" key="1">
    <citation type="submission" date="2016-12" db="EMBL/GenBank/DDBJ databases">
        <title>Draft genome sequence of Roseomonas mucosa strain AU37, isolated from a peripheral intravenous catheter.</title>
        <authorList>
            <person name="Choudhury M.A."/>
            <person name="Sidjabat H.E."/>
            <person name="Wailan A.M."/>
            <person name="Zhang L."/>
            <person name="Marsh N.M."/>
            <person name="Rickard C.M."/>
            <person name="Davies M."/>
            <person name="Mcmillan D.J."/>
        </authorList>
    </citation>
    <scope>NUCLEOTIDE SEQUENCE [LARGE SCALE GENOMIC DNA]</scope>
    <source>
        <strain evidence="2 4">SAVE376</strain>
    </source>
</reference>
<evidence type="ECO:0000313" key="2">
    <source>
        <dbReference type="EMBL" id="ONH83167.1"/>
    </source>
</evidence>
<sequence length="283" mass="31449">MASNAPLDQVTRWGKIPAWWLLHPAVDADRLAVMAALCTYADEAGFCEPSQATLARRLSRSRPWVNRVIAELAAAGLIRKQARARQNGGTTSCRYHLAQTPEQARSFVQDTQLPVMGETGLRPAGDRPCHPADTSHAIPEQIQDTHAVPAQRRDQTPPKERDEPTQPPRPGASLAEPAQDWSPSREIAERARQLYPDAPLEHHTLRFVTRCRAKGYRYANLDAAWLEWLIADRTQPRRPQATGLEGAGRQAVSAARQPAEHRLHRFDAWAAAAMSPPSHVSPY</sequence>
<evidence type="ECO:0000313" key="4">
    <source>
        <dbReference type="Proteomes" id="UP000054844"/>
    </source>
</evidence>
<proteinExistence type="predicted"/>
<dbReference type="InterPro" id="IPR036388">
    <property type="entry name" value="WH-like_DNA-bd_sf"/>
</dbReference>
<evidence type="ECO:0000313" key="5">
    <source>
        <dbReference type="Proteomes" id="UP000254919"/>
    </source>
</evidence>
<dbReference type="GeneID" id="99631378"/>
<dbReference type="Proteomes" id="UP000254919">
    <property type="component" value="Unassembled WGS sequence"/>
</dbReference>
<feature type="region of interest" description="Disordered" evidence="1">
    <location>
        <begin position="117"/>
        <end position="185"/>
    </location>
</feature>
<reference evidence="3 5" key="2">
    <citation type="submission" date="2018-06" db="EMBL/GenBank/DDBJ databases">
        <authorList>
            <consortium name="Pathogen Informatics"/>
            <person name="Doyle S."/>
        </authorList>
    </citation>
    <scope>NUCLEOTIDE SEQUENCE [LARGE SCALE GENOMIC DNA]</scope>
    <source>
        <strain evidence="3 5">NCTC13291</strain>
    </source>
</reference>
<name>A0A1S8D5T6_9PROT</name>
<evidence type="ECO:0000256" key="1">
    <source>
        <dbReference type="SAM" id="MobiDB-lite"/>
    </source>
</evidence>
<gene>
    <name evidence="2" type="ORF">APZ41_010875</name>
    <name evidence="3" type="ORF">NCTC13291_04251</name>
</gene>
<dbReference type="InterPro" id="IPR036390">
    <property type="entry name" value="WH_DNA-bd_sf"/>
</dbReference>
<dbReference type="AlphaFoldDB" id="A0A1S8D5T6"/>
<protein>
    <submittedName>
        <fullName evidence="3">Predicted transcriptional regulator</fullName>
    </submittedName>
</protein>
<dbReference type="EMBL" id="LLWF02000030">
    <property type="protein sequence ID" value="ONH83167.1"/>
    <property type="molecule type" value="Genomic_DNA"/>
</dbReference>
<dbReference type="Gene3D" id="1.10.10.10">
    <property type="entry name" value="Winged helix-like DNA-binding domain superfamily/Winged helix DNA-binding domain"/>
    <property type="match status" value="1"/>
</dbReference>
<accession>A0A1S8D5T6</accession>